<name>A0A395ICJ4_9HELO</name>
<dbReference type="EMBL" id="QKRW01000102">
    <property type="protein sequence ID" value="RAL58085.1"/>
    <property type="molecule type" value="Genomic_DNA"/>
</dbReference>
<evidence type="ECO:0000313" key="2">
    <source>
        <dbReference type="Proteomes" id="UP000249056"/>
    </source>
</evidence>
<sequence>MTVLKPLPLSRVLFPPKNPQTATEHQPKFPFNTTDLELSPPFVVLSSSSSSDTEADTVINTVINTAINPPNIHDKRFFGYSTSYNVNRKIKPYCPSPKSEHRTCATQKEVDQGWHDTDGCHRVLAIRFLGFNIDKCWVAGARCIKKNCRY</sequence>
<gene>
    <name evidence="1" type="ORF">DID88_009698</name>
</gene>
<organism evidence="1 2">
    <name type="scientific">Monilinia fructigena</name>
    <dbReference type="NCBI Taxonomy" id="38457"/>
    <lineage>
        <taxon>Eukaryota</taxon>
        <taxon>Fungi</taxon>
        <taxon>Dikarya</taxon>
        <taxon>Ascomycota</taxon>
        <taxon>Pezizomycotina</taxon>
        <taxon>Leotiomycetes</taxon>
        <taxon>Helotiales</taxon>
        <taxon>Sclerotiniaceae</taxon>
        <taxon>Monilinia</taxon>
    </lineage>
</organism>
<reference evidence="1 2" key="1">
    <citation type="submission" date="2018-06" db="EMBL/GenBank/DDBJ databases">
        <title>Genome Sequence of the Brown Rot Fungal Pathogen Monilinia fructigena.</title>
        <authorList>
            <person name="Landi L."/>
            <person name="De Miccolis Angelini R.M."/>
            <person name="Pollastro S."/>
            <person name="Abate D."/>
            <person name="Faretra F."/>
            <person name="Romanazzi G."/>
        </authorList>
    </citation>
    <scope>NUCLEOTIDE SEQUENCE [LARGE SCALE GENOMIC DNA]</scope>
    <source>
        <strain evidence="1 2">Mfrg269</strain>
    </source>
</reference>
<dbReference type="OrthoDB" id="3552709at2759"/>
<keyword evidence="2" id="KW-1185">Reference proteome</keyword>
<comment type="caution">
    <text evidence="1">The sequence shown here is derived from an EMBL/GenBank/DDBJ whole genome shotgun (WGS) entry which is preliminary data.</text>
</comment>
<dbReference type="Proteomes" id="UP000249056">
    <property type="component" value="Unassembled WGS sequence"/>
</dbReference>
<dbReference type="AlphaFoldDB" id="A0A395ICJ4"/>
<protein>
    <submittedName>
        <fullName evidence="1">Uncharacterized protein</fullName>
    </submittedName>
</protein>
<proteinExistence type="predicted"/>
<accession>A0A395ICJ4</accession>
<evidence type="ECO:0000313" key="1">
    <source>
        <dbReference type="EMBL" id="RAL58085.1"/>
    </source>
</evidence>